<dbReference type="PANTHER" id="PTHR21301">
    <property type="entry name" value="REVERSE TRANSCRIPTASE"/>
    <property type="match status" value="1"/>
</dbReference>
<protein>
    <recommendedName>
        <fullName evidence="3">Reverse transcriptase domain-containing protein</fullName>
    </recommendedName>
</protein>
<reference evidence="1" key="1">
    <citation type="journal article" date="2023" name="Insect Mol. Biol.">
        <title>Genome sequencing provides insights into the evolution of gene families encoding plant cell wall-degrading enzymes in longhorned beetles.</title>
        <authorList>
            <person name="Shin N.R."/>
            <person name="Okamura Y."/>
            <person name="Kirsch R."/>
            <person name="Pauchet Y."/>
        </authorList>
    </citation>
    <scope>NUCLEOTIDE SEQUENCE</scope>
    <source>
        <strain evidence="1">AMC_N1</strain>
    </source>
</reference>
<sequence length="214" mass="25446">MEWRFLRTKERRNQPKCELRYVDDTFIISPHGISSLTVFFEYLNTLHSNIKFTMETEKDGVLPFLDVLVKRTNNNKLAHGIYRKKTHTDRYQNAVSHHHPQQKRSIKEHQRHTRLGNTYKSAIAENVHTNENHKIDYENIRVLDKTTRYYPRIIRESLEIMKNNNNFNRKDADGYRLSNTWRLAIPRTSDLQCHGQPSSTDVQPNIVEPRVAYN</sequence>
<accession>A0AAV8XR22</accession>
<dbReference type="Proteomes" id="UP001162162">
    <property type="component" value="Unassembled WGS sequence"/>
</dbReference>
<proteinExistence type="predicted"/>
<gene>
    <name evidence="1" type="ORF">NQ318_017866</name>
</gene>
<comment type="caution">
    <text evidence="1">The sequence shown here is derived from an EMBL/GenBank/DDBJ whole genome shotgun (WGS) entry which is preliminary data.</text>
</comment>
<dbReference type="AlphaFoldDB" id="A0AAV8XR22"/>
<name>A0AAV8XR22_9CUCU</name>
<organism evidence="1 2">
    <name type="scientific">Aromia moschata</name>
    <dbReference type="NCBI Taxonomy" id="1265417"/>
    <lineage>
        <taxon>Eukaryota</taxon>
        <taxon>Metazoa</taxon>
        <taxon>Ecdysozoa</taxon>
        <taxon>Arthropoda</taxon>
        <taxon>Hexapoda</taxon>
        <taxon>Insecta</taxon>
        <taxon>Pterygota</taxon>
        <taxon>Neoptera</taxon>
        <taxon>Endopterygota</taxon>
        <taxon>Coleoptera</taxon>
        <taxon>Polyphaga</taxon>
        <taxon>Cucujiformia</taxon>
        <taxon>Chrysomeloidea</taxon>
        <taxon>Cerambycidae</taxon>
        <taxon>Cerambycinae</taxon>
        <taxon>Callichromatini</taxon>
        <taxon>Aromia</taxon>
    </lineage>
</organism>
<evidence type="ECO:0008006" key="3">
    <source>
        <dbReference type="Google" id="ProtNLM"/>
    </source>
</evidence>
<evidence type="ECO:0000313" key="2">
    <source>
        <dbReference type="Proteomes" id="UP001162162"/>
    </source>
</evidence>
<keyword evidence="2" id="KW-1185">Reference proteome</keyword>
<dbReference type="PANTHER" id="PTHR21301:SF11">
    <property type="entry name" value="GIY-YIG DOMAIN-CONTAINING PROTEIN"/>
    <property type="match status" value="1"/>
</dbReference>
<dbReference type="EMBL" id="JAPWTK010000369">
    <property type="protein sequence ID" value="KAJ8941481.1"/>
    <property type="molecule type" value="Genomic_DNA"/>
</dbReference>
<evidence type="ECO:0000313" key="1">
    <source>
        <dbReference type="EMBL" id="KAJ8941481.1"/>
    </source>
</evidence>